<organism evidence="6 7">
    <name type="scientific">Steinernema carpocapsae</name>
    <name type="common">Entomopathogenic nematode</name>
    <dbReference type="NCBI Taxonomy" id="34508"/>
    <lineage>
        <taxon>Eukaryota</taxon>
        <taxon>Metazoa</taxon>
        <taxon>Ecdysozoa</taxon>
        <taxon>Nematoda</taxon>
        <taxon>Chromadorea</taxon>
        <taxon>Rhabditida</taxon>
        <taxon>Tylenchina</taxon>
        <taxon>Panagrolaimomorpha</taxon>
        <taxon>Strongyloidoidea</taxon>
        <taxon>Steinernematidae</taxon>
        <taxon>Steinernema</taxon>
    </lineage>
</organism>
<keyword evidence="7" id="KW-1185">Reference proteome</keyword>
<keyword evidence="2 5" id="KW-0812">Transmembrane</keyword>
<comment type="caution">
    <text evidence="6">The sequence shown here is derived from an EMBL/GenBank/DDBJ whole genome shotgun (WGS) entry which is preliminary data.</text>
</comment>
<evidence type="ECO:0000313" key="6">
    <source>
        <dbReference type="EMBL" id="TKR63161.1"/>
    </source>
</evidence>
<evidence type="ECO:0000256" key="5">
    <source>
        <dbReference type="SAM" id="Phobius"/>
    </source>
</evidence>
<proteinExistence type="predicted"/>
<dbReference type="EMBL" id="AZBU02000010">
    <property type="protein sequence ID" value="TKR63161.1"/>
    <property type="molecule type" value="Genomic_DNA"/>
</dbReference>
<comment type="subcellular location">
    <subcellularLocation>
        <location evidence="1">Membrane</location>
        <topology evidence="1">Multi-pass membrane protein</topology>
    </subcellularLocation>
</comment>
<feature type="transmembrane region" description="Helical" evidence="5">
    <location>
        <begin position="243"/>
        <end position="272"/>
    </location>
</feature>
<evidence type="ECO:0000313" key="7">
    <source>
        <dbReference type="Proteomes" id="UP000298663"/>
    </source>
</evidence>
<dbReference type="PANTHER" id="PTHR46561:SF11">
    <property type="entry name" value="SERPENTINE RECEPTOR CLASS ALPHA_BETA-14"/>
    <property type="match status" value="1"/>
</dbReference>
<feature type="transmembrane region" description="Helical" evidence="5">
    <location>
        <begin position="155"/>
        <end position="176"/>
    </location>
</feature>
<name>A0A4U5M337_STECR</name>
<evidence type="ECO:0000256" key="4">
    <source>
        <dbReference type="ARBA" id="ARBA00023136"/>
    </source>
</evidence>
<keyword evidence="4 5" id="KW-0472">Membrane</keyword>
<dbReference type="InterPro" id="IPR019408">
    <property type="entry name" value="7TM_GPCR_serpentine_rcpt_Srab"/>
</dbReference>
<accession>A0A4U5M337</accession>
<feature type="transmembrane region" description="Helical" evidence="5">
    <location>
        <begin position="60"/>
        <end position="80"/>
    </location>
</feature>
<feature type="transmembrane region" description="Helical" evidence="5">
    <location>
        <begin position="116"/>
        <end position="134"/>
    </location>
</feature>
<dbReference type="GO" id="GO:0016020">
    <property type="term" value="C:membrane"/>
    <property type="evidence" value="ECO:0007669"/>
    <property type="project" value="UniProtKB-SubCell"/>
</dbReference>
<gene>
    <name evidence="6" type="ORF">L596_027026</name>
</gene>
<protein>
    <recommendedName>
        <fullName evidence="8">G-protein coupled receptors family 1 profile domain-containing protein</fullName>
    </recommendedName>
</protein>
<dbReference type="PANTHER" id="PTHR46561">
    <property type="entry name" value="SERPENTINE RECEPTOR, CLASS AB (CLASS A-LIKE)-RELATED"/>
    <property type="match status" value="1"/>
</dbReference>
<feature type="transmembrane region" description="Helical" evidence="5">
    <location>
        <begin position="284"/>
        <end position="306"/>
    </location>
</feature>
<sequence length="348" mass="39202">MGNSNNTYNAEICATGILMSKDHWLIFALCVKVVLCILGVVILPIVLIKEKLSALFHRNARCIFRCHICFVIVGAFGTVVNDGLDLLRMTAFKWWSSNATCPVFPMSSNVAVPLRLIKIFGMSGIVHAFVACVLERIYATLIAQTYEWVNDKIGVILSVMTVLTTAGCCLVIGLFSDKNMLMPMTVIPPSGLKYSLMVLYVDGYLELFIVIVFGVLWTLNYCRGRTNNHIQNSLSFKFQTQENVAATSLFFPLAVLHAIFQISTSVIMPLFLFAETDQVKRTRLVGLLELGPFYNFALPVVMLWRIRAKQRKIDRLMASNLIGKFSTGRSDADKLKRKHFEMLENMFK</sequence>
<feature type="transmembrane region" description="Helical" evidence="5">
    <location>
        <begin position="24"/>
        <end position="48"/>
    </location>
</feature>
<evidence type="ECO:0000256" key="2">
    <source>
        <dbReference type="ARBA" id="ARBA00022692"/>
    </source>
</evidence>
<reference evidence="6 7" key="2">
    <citation type="journal article" date="2019" name="G3 (Bethesda)">
        <title>Hybrid Assembly of the Genome of the Entomopathogenic Nematode Steinernema carpocapsae Identifies the X-Chromosome.</title>
        <authorList>
            <person name="Serra L."/>
            <person name="Macchietto M."/>
            <person name="Macias-Munoz A."/>
            <person name="McGill C.J."/>
            <person name="Rodriguez I.M."/>
            <person name="Rodriguez B."/>
            <person name="Murad R."/>
            <person name="Mortazavi A."/>
        </authorList>
    </citation>
    <scope>NUCLEOTIDE SEQUENCE [LARGE SCALE GENOMIC DNA]</scope>
    <source>
        <strain evidence="6 7">ALL</strain>
    </source>
</reference>
<dbReference type="InterPro" id="IPR053286">
    <property type="entry name" value="Nematode_rcpt-like_srab"/>
</dbReference>
<evidence type="ECO:0008006" key="8">
    <source>
        <dbReference type="Google" id="ProtNLM"/>
    </source>
</evidence>
<evidence type="ECO:0000256" key="3">
    <source>
        <dbReference type="ARBA" id="ARBA00022989"/>
    </source>
</evidence>
<reference evidence="6 7" key="1">
    <citation type="journal article" date="2015" name="Genome Biol.">
        <title>Comparative genomics of Steinernema reveals deeply conserved gene regulatory networks.</title>
        <authorList>
            <person name="Dillman A.R."/>
            <person name="Macchietto M."/>
            <person name="Porter C.F."/>
            <person name="Rogers A."/>
            <person name="Williams B."/>
            <person name="Antoshechkin I."/>
            <person name="Lee M.M."/>
            <person name="Goodwin Z."/>
            <person name="Lu X."/>
            <person name="Lewis E.E."/>
            <person name="Goodrich-Blair H."/>
            <person name="Stock S.P."/>
            <person name="Adams B.J."/>
            <person name="Sternberg P.W."/>
            <person name="Mortazavi A."/>
        </authorList>
    </citation>
    <scope>NUCLEOTIDE SEQUENCE [LARGE SCALE GENOMIC DNA]</scope>
    <source>
        <strain evidence="6 7">ALL</strain>
    </source>
</reference>
<dbReference type="Proteomes" id="UP000298663">
    <property type="component" value="Unassembled WGS sequence"/>
</dbReference>
<dbReference type="OrthoDB" id="10409991at2759"/>
<dbReference type="AlphaFoldDB" id="A0A4U5M337"/>
<keyword evidence="3 5" id="KW-1133">Transmembrane helix</keyword>
<dbReference type="Pfam" id="PF10292">
    <property type="entry name" value="7TM_GPCR_Srab"/>
    <property type="match status" value="1"/>
</dbReference>
<evidence type="ECO:0000256" key="1">
    <source>
        <dbReference type="ARBA" id="ARBA00004141"/>
    </source>
</evidence>
<feature type="transmembrane region" description="Helical" evidence="5">
    <location>
        <begin position="196"/>
        <end position="222"/>
    </location>
</feature>